<keyword evidence="5 10" id="KW-0552">Olfaction</keyword>
<dbReference type="AlphaFoldDB" id="A0A6P3DJQ5"/>
<keyword evidence="8 10" id="KW-0675">Receptor</keyword>
<keyword evidence="9 10" id="KW-0807">Transducer</keyword>
<comment type="subcellular location">
    <subcellularLocation>
        <location evidence="1 10">Cell membrane</location>
        <topology evidence="1 10">Multi-pass membrane protein</topology>
    </subcellularLocation>
</comment>
<feature type="transmembrane region" description="Helical" evidence="10">
    <location>
        <begin position="126"/>
        <end position="154"/>
    </location>
</feature>
<feature type="transmembrane region" description="Helical" evidence="10">
    <location>
        <begin position="298"/>
        <end position="322"/>
    </location>
</feature>
<dbReference type="PANTHER" id="PTHR21137:SF35">
    <property type="entry name" value="ODORANT RECEPTOR 19A-RELATED"/>
    <property type="match status" value="1"/>
</dbReference>
<evidence type="ECO:0000256" key="1">
    <source>
        <dbReference type="ARBA" id="ARBA00004651"/>
    </source>
</evidence>
<feature type="transmembrane region" description="Helical" evidence="10">
    <location>
        <begin position="267"/>
        <end position="286"/>
    </location>
</feature>
<evidence type="ECO:0000256" key="9">
    <source>
        <dbReference type="ARBA" id="ARBA00023224"/>
    </source>
</evidence>
<proteinExistence type="inferred from homology"/>
<comment type="similarity">
    <text evidence="10">Belongs to the insect chemoreceptor superfamily. Heteromeric odorant receptor channel (TC 1.A.69) family.</text>
</comment>
<keyword evidence="3 10" id="KW-0716">Sensory transduction</keyword>
<keyword evidence="11" id="KW-1185">Reference proteome</keyword>
<dbReference type="KEGG" id="bim:100741444"/>
<dbReference type="Pfam" id="PF02949">
    <property type="entry name" value="7tm_6"/>
    <property type="match status" value="1"/>
</dbReference>
<evidence type="ECO:0000256" key="3">
    <source>
        <dbReference type="ARBA" id="ARBA00022606"/>
    </source>
</evidence>
<dbReference type="GO" id="GO:0005549">
    <property type="term" value="F:odorant binding"/>
    <property type="evidence" value="ECO:0007669"/>
    <property type="project" value="InterPro"/>
</dbReference>
<evidence type="ECO:0000256" key="2">
    <source>
        <dbReference type="ARBA" id="ARBA00022475"/>
    </source>
</evidence>
<name>A0A6P3DJQ5_BOMIM</name>
<evidence type="ECO:0000313" key="12">
    <source>
        <dbReference type="RefSeq" id="XP_003484482.1"/>
    </source>
</evidence>
<evidence type="ECO:0000256" key="7">
    <source>
        <dbReference type="ARBA" id="ARBA00023136"/>
    </source>
</evidence>
<keyword evidence="7 10" id="KW-0472">Membrane</keyword>
<dbReference type="GO" id="GO:0005886">
    <property type="term" value="C:plasma membrane"/>
    <property type="evidence" value="ECO:0007669"/>
    <property type="project" value="UniProtKB-SubCell"/>
</dbReference>
<evidence type="ECO:0000256" key="5">
    <source>
        <dbReference type="ARBA" id="ARBA00022725"/>
    </source>
</evidence>
<dbReference type="OrthoDB" id="6617147at2759"/>
<organism evidence="11 12">
    <name type="scientific">Bombus impatiens</name>
    <name type="common">Bumblebee</name>
    <dbReference type="NCBI Taxonomy" id="132113"/>
    <lineage>
        <taxon>Eukaryota</taxon>
        <taxon>Metazoa</taxon>
        <taxon>Ecdysozoa</taxon>
        <taxon>Arthropoda</taxon>
        <taxon>Hexapoda</taxon>
        <taxon>Insecta</taxon>
        <taxon>Pterygota</taxon>
        <taxon>Neoptera</taxon>
        <taxon>Endopterygota</taxon>
        <taxon>Hymenoptera</taxon>
        <taxon>Apocrita</taxon>
        <taxon>Aculeata</taxon>
        <taxon>Apoidea</taxon>
        <taxon>Anthophila</taxon>
        <taxon>Apidae</taxon>
        <taxon>Bombus</taxon>
        <taxon>Pyrobombus</taxon>
    </lineage>
</organism>
<evidence type="ECO:0000256" key="6">
    <source>
        <dbReference type="ARBA" id="ARBA00022989"/>
    </source>
</evidence>
<comment type="caution">
    <text evidence="10">Lacks conserved residue(s) required for the propagation of feature annotation.</text>
</comment>
<keyword evidence="6 10" id="KW-1133">Transmembrane helix</keyword>
<dbReference type="GO" id="GO:0007165">
    <property type="term" value="P:signal transduction"/>
    <property type="evidence" value="ECO:0007669"/>
    <property type="project" value="UniProtKB-KW"/>
</dbReference>
<evidence type="ECO:0000256" key="4">
    <source>
        <dbReference type="ARBA" id="ARBA00022692"/>
    </source>
</evidence>
<accession>A0A6P3DJQ5</accession>
<protein>
    <recommendedName>
        <fullName evidence="10">Odorant receptor</fullName>
    </recommendedName>
</protein>
<dbReference type="InterPro" id="IPR004117">
    <property type="entry name" value="7tm6_olfct_rcpt"/>
</dbReference>
<keyword evidence="4 10" id="KW-0812">Transmembrane</keyword>
<dbReference type="GO" id="GO:0004984">
    <property type="term" value="F:olfactory receptor activity"/>
    <property type="evidence" value="ECO:0007669"/>
    <property type="project" value="InterPro"/>
</dbReference>
<reference evidence="12" key="1">
    <citation type="submission" date="2025-08" db="UniProtKB">
        <authorList>
            <consortium name="RefSeq"/>
        </authorList>
    </citation>
    <scope>IDENTIFICATION</scope>
</reference>
<dbReference type="OMA" id="EILECAQ"/>
<dbReference type="GeneID" id="100741444"/>
<dbReference type="RefSeq" id="XP_003484482.1">
    <property type="nucleotide sequence ID" value="XM_003484434.4"/>
</dbReference>
<feature type="transmembrane region" description="Helical" evidence="10">
    <location>
        <begin position="175"/>
        <end position="196"/>
    </location>
</feature>
<evidence type="ECO:0000313" key="11">
    <source>
        <dbReference type="Proteomes" id="UP000515180"/>
    </source>
</evidence>
<sequence length="391" mass="44944">MDWQTIEDQCLKANKFFGQLVGVWPNQEKFTKIIIRFVIFIIIITTITAQISRVVVFYSLEVLSDQMPYLDIGFVILIKQYNYVLNEKKLKGLLNDIVADRLIERPKEELEILDIYSKKATFLSCLYQVSISFCAFMFVLLPTIPPILNVVAPLNESRSREFIYPSYYFVDEQQYYYPILVHMISVAVILTSVYIACDINLVHVVHHGCALLAISGYRFKHAMDNVSFSNEKYLDVLLDETHAKISRSIDAHKKAVEYVDKVDACHVHYFFIILGLIIVTFTSTFVRLSTMEIGVRYFTFCAFTLSQMTHLLFLTIMGQFLINSNDETFQAICEAKWYNGSSKTQSLYLLVLRKCLSPPKLTGGGVISLNLESFVQVLKASFSYYTVFRSA</sequence>
<evidence type="ECO:0000256" key="10">
    <source>
        <dbReference type="RuleBase" id="RU351113"/>
    </source>
</evidence>
<keyword evidence="2" id="KW-1003">Cell membrane</keyword>
<gene>
    <name evidence="12" type="primary">LOC100741444</name>
</gene>
<dbReference type="PANTHER" id="PTHR21137">
    <property type="entry name" value="ODORANT RECEPTOR"/>
    <property type="match status" value="1"/>
</dbReference>
<evidence type="ECO:0000256" key="8">
    <source>
        <dbReference type="ARBA" id="ARBA00023170"/>
    </source>
</evidence>
<feature type="transmembrane region" description="Helical" evidence="10">
    <location>
        <begin position="37"/>
        <end position="60"/>
    </location>
</feature>
<dbReference type="Proteomes" id="UP000515180">
    <property type="component" value="Unplaced"/>
</dbReference>